<dbReference type="VEuPathDB" id="VectorBase:HLOH_051124"/>
<comment type="caution">
    <text evidence="1">The sequence shown here is derived from an EMBL/GenBank/DDBJ whole genome shotgun (WGS) entry which is preliminary data.</text>
</comment>
<dbReference type="OrthoDB" id="6484711at2759"/>
<keyword evidence="2" id="KW-1185">Reference proteome</keyword>
<evidence type="ECO:0000313" key="2">
    <source>
        <dbReference type="Proteomes" id="UP000821853"/>
    </source>
</evidence>
<proteinExistence type="predicted"/>
<name>A0A9J6GAQ1_HAELO</name>
<organism evidence="1 2">
    <name type="scientific">Haemaphysalis longicornis</name>
    <name type="common">Bush tick</name>
    <dbReference type="NCBI Taxonomy" id="44386"/>
    <lineage>
        <taxon>Eukaryota</taxon>
        <taxon>Metazoa</taxon>
        <taxon>Ecdysozoa</taxon>
        <taxon>Arthropoda</taxon>
        <taxon>Chelicerata</taxon>
        <taxon>Arachnida</taxon>
        <taxon>Acari</taxon>
        <taxon>Parasitiformes</taxon>
        <taxon>Ixodida</taxon>
        <taxon>Ixodoidea</taxon>
        <taxon>Ixodidae</taxon>
        <taxon>Haemaphysalinae</taxon>
        <taxon>Haemaphysalis</taxon>
    </lineage>
</organism>
<evidence type="ECO:0000313" key="1">
    <source>
        <dbReference type="EMBL" id="KAH9371841.1"/>
    </source>
</evidence>
<dbReference type="EMBL" id="JABSTR010000005">
    <property type="protein sequence ID" value="KAH9371841.1"/>
    <property type="molecule type" value="Genomic_DNA"/>
</dbReference>
<gene>
    <name evidence="1" type="ORF">HPB48_013836</name>
</gene>
<reference evidence="1 2" key="1">
    <citation type="journal article" date="2020" name="Cell">
        <title>Large-Scale Comparative Analyses of Tick Genomes Elucidate Their Genetic Diversity and Vector Capacities.</title>
        <authorList>
            <consortium name="Tick Genome and Microbiome Consortium (TIGMIC)"/>
            <person name="Jia N."/>
            <person name="Wang J."/>
            <person name="Shi W."/>
            <person name="Du L."/>
            <person name="Sun Y."/>
            <person name="Zhan W."/>
            <person name="Jiang J.F."/>
            <person name="Wang Q."/>
            <person name="Zhang B."/>
            <person name="Ji P."/>
            <person name="Bell-Sakyi L."/>
            <person name="Cui X.M."/>
            <person name="Yuan T.T."/>
            <person name="Jiang B.G."/>
            <person name="Yang W.F."/>
            <person name="Lam T.T."/>
            <person name="Chang Q.C."/>
            <person name="Ding S.J."/>
            <person name="Wang X.J."/>
            <person name="Zhu J.G."/>
            <person name="Ruan X.D."/>
            <person name="Zhao L."/>
            <person name="Wei J.T."/>
            <person name="Ye R.Z."/>
            <person name="Que T.C."/>
            <person name="Du C.H."/>
            <person name="Zhou Y.H."/>
            <person name="Cheng J.X."/>
            <person name="Dai P.F."/>
            <person name="Guo W.B."/>
            <person name="Han X.H."/>
            <person name="Huang E.J."/>
            <person name="Li L.F."/>
            <person name="Wei W."/>
            <person name="Gao Y.C."/>
            <person name="Liu J.Z."/>
            <person name="Shao H.Z."/>
            <person name="Wang X."/>
            <person name="Wang C.C."/>
            <person name="Yang T.C."/>
            <person name="Huo Q.B."/>
            <person name="Li W."/>
            <person name="Chen H.Y."/>
            <person name="Chen S.E."/>
            <person name="Zhou L.G."/>
            <person name="Ni X.B."/>
            <person name="Tian J.H."/>
            <person name="Sheng Y."/>
            <person name="Liu T."/>
            <person name="Pan Y.S."/>
            <person name="Xia L.Y."/>
            <person name="Li J."/>
            <person name="Zhao F."/>
            <person name="Cao W.C."/>
        </authorList>
    </citation>
    <scope>NUCLEOTIDE SEQUENCE [LARGE SCALE GENOMIC DNA]</scope>
    <source>
        <strain evidence="1">HaeL-2018</strain>
    </source>
</reference>
<dbReference type="AlphaFoldDB" id="A0A9J6GAQ1"/>
<dbReference type="OMA" id="YTFDDRD"/>
<sequence>MYEDAFQDFLRVKAPVKRYVSLPVSLFTEEAAARSPVVRAASRFLVDHALSGVELAARREPDLSGAVPACQDLHRIHPDDISLLLRISASINSTAESIKDISTLVDKVIFETQQLRLDAMPSVRFANPYLPFENALQGDVFMVRRERINRESLSRVWSLRQAVGDGGGASRGWCFTLSLGAIKNYRDTLYGNVVSVVGYDYVSLPEVCALLKETHAETNNDSVSRYVKTDYVFYTFDDRDTIFEKASEPRVLIPCDRRARAKDTLEGASWTFDSQPPPCQFLVLGGIPSKSGLVLLLLQVSRILSQFPNLCLAAYDVELDDVDGYCQEQGVDVGAPLLELLHAIAFRRAL</sequence>
<dbReference type="Proteomes" id="UP000821853">
    <property type="component" value="Chromosome 3"/>
</dbReference>
<protein>
    <submittedName>
        <fullName evidence="1">Uncharacterized protein</fullName>
    </submittedName>
</protein>
<accession>A0A9J6GAQ1</accession>